<evidence type="ECO:0000259" key="11">
    <source>
        <dbReference type="Pfam" id="PF07992"/>
    </source>
</evidence>
<dbReference type="AlphaFoldDB" id="A0A2R7YT80"/>
<keyword evidence="7" id="KW-0560">Oxidoreductase</keyword>
<dbReference type="InterPro" id="IPR055275">
    <property type="entry name" value="Ferredox_Rdtase"/>
</dbReference>
<dbReference type="PANTHER" id="PTHR48467:SF1">
    <property type="entry name" value="GLUTAMATE SYNTHASE 1 [NADH], CHLOROPLASTIC-LIKE"/>
    <property type="match status" value="1"/>
</dbReference>
<dbReference type="EMBL" id="PYXZ01000013">
    <property type="protein sequence ID" value="PUA79049.1"/>
    <property type="molecule type" value="Genomic_DNA"/>
</dbReference>
<dbReference type="Proteomes" id="UP000244867">
    <property type="component" value="Unassembled WGS sequence"/>
</dbReference>
<feature type="domain" description="FAD/NAD(P)-binding" evidence="11">
    <location>
        <begin position="4"/>
        <end position="227"/>
    </location>
</feature>
<sequence>MTLRVAIVGGGPAGIYAADQLVKSDVDVSIDILERLPAPFGLVRYGVAPDHPRIKEIIKALQRVLLHPEVRLLGNVDLGDDIKLEELREFYDAVVIATGARSDRALEIPGEDLQGSYGAADFVSWYDSHPDAPTTWPLEAEHVAVLGAGNVALDVARVLAKTGDEMLTTDIPAHVYEGLKAKRATDVHVFARRGPAYAKFSPLELRELAHSPNVDVVVHPEGFEVDDASMAHIGRNKQAKMVLDTLANWVGREPTGKPHRIHLHFLEQPVEIVGDDGSVRTLRTERTRLVGDDSVEGTGLITDWDVQAVYRAVGYRSSSVVGLPFDERAAVVPNDGGRVLDLDGERVPGTFVTGWIKRGPIGLIGHTKSDAAETVAHLLAETTETATSREPAAVDAFLLERGVDVADLEHWLKLDQHEIGLGETAGRIRVKVATRLEMLDAGR</sequence>
<feature type="binding site" evidence="9">
    <location>
        <position position="34"/>
    </location>
    <ligand>
        <name>FAD</name>
        <dbReference type="ChEBI" id="CHEBI:57692"/>
    </ligand>
</feature>
<protein>
    <recommendedName>
        <fullName evidence="3">ferredoxin--NADP(+) reductase</fullName>
        <ecNumber evidence="3">1.18.1.2</ecNumber>
    </recommendedName>
</protein>
<evidence type="ECO:0000256" key="5">
    <source>
        <dbReference type="ARBA" id="ARBA00022827"/>
    </source>
</evidence>
<dbReference type="EC" id="1.18.1.2" evidence="3"/>
<dbReference type="RefSeq" id="WP_108346898.1">
    <property type="nucleotide sequence ID" value="NZ_PYXZ01000013.1"/>
</dbReference>
<gene>
    <name evidence="12" type="ORF">C7S10_21500</name>
</gene>
<evidence type="ECO:0000256" key="4">
    <source>
        <dbReference type="ARBA" id="ARBA00022630"/>
    </source>
</evidence>
<evidence type="ECO:0000256" key="2">
    <source>
        <dbReference type="ARBA" id="ARBA00008312"/>
    </source>
</evidence>
<feature type="binding site" evidence="9">
    <location>
        <position position="42"/>
    </location>
    <ligand>
        <name>FAD</name>
        <dbReference type="ChEBI" id="CHEBI:57692"/>
    </ligand>
</feature>
<dbReference type="Pfam" id="PF07992">
    <property type="entry name" value="Pyr_redox_2"/>
    <property type="match status" value="1"/>
</dbReference>
<dbReference type="OrthoDB" id="289202at2"/>
<dbReference type="PIRSF" id="PIRSF000362">
    <property type="entry name" value="FNR"/>
    <property type="match status" value="1"/>
</dbReference>
<feature type="binding site" evidence="10">
    <location>
        <begin position="192"/>
        <end position="193"/>
    </location>
    <ligand>
        <name>NADP(+)</name>
        <dbReference type="ChEBI" id="CHEBI:58349"/>
    </ligand>
</feature>
<organism evidence="12 13">
    <name type="scientific">Nocardioides currus</name>
    <dbReference type="NCBI Taxonomy" id="2133958"/>
    <lineage>
        <taxon>Bacteria</taxon>
        <taxon>Bacillati</taxon>
        <taxon>Actinomycetota</taxon>
        <taxon>Actinomycetes</taxon>
        <taxon>Propionibacteriales</taxon>
        <taxon>Nocardioidaceae</taxon>
        <taxon>Nocardioides</taxon>
    </lineage>
</organism>
<evidence type="ECO:0000256" key="7">
    <source>
        <dbReference type="ARBA" id="ARBA00023002"/>
    </source>
</evidence>
<keyword evidence="5 9" id="KW-0274">FAD</keyword>
<keyword evidence="13" id="KW-1185">Reference proteome</keyword>
<dbReference type="PANTHER" id="PTHR48467">
    <property type="entry name" value="GLUTAMATE SYNTHASE 1 [NADH], CHLOROPLASTIC-LIKE"/>
    <property type="match status" value="1"/>
</dbReference>
<dbReference type="PRINTS" id="PR00419">
    <property type="entry name" value="ADXRDTASE"/>
</dbReference>
<evidence type="ECO:0000313" key="13">
    <source>
        <dbReference type="Proteomes" id="UP000244867"/>
    </source>
</evidence>
<reference evidence="12 13" key="1">
    <citation type="submission" date="2018-03" db="EMBL/GenBank/DDBJ databases">
        <authorList>
            <person name="Keele B.F."/>
        </authorList>
    </citation>
    <scope>NUCLEOTIDE SEQUENCE [LARGE SCALE GENOMIC DNA]</scope>
    <source>
        <strain evidence="12 13">IB-3</strain>
    </source>
</reference>
<feature type="binding site" evidence="9">
    <location>
        <position position="13"/>
    </location>
    <ligand>
        <name>FAD</name>
        <dbReference type="ChEBI" id="CHEBI:57692"/>
    </ligand>
</feature>
<feature type="binding site" evidence="10">
    <location>
        <position position="362"/>
    </location>
    <ligand>
        <name>NADP(+)</name>
        <dbReference type="ChEBI" id="CHEBI:58349"/>
    </ligand>
</feature>
<comment type="cofactor">
    <cofactor evidence="1 9">
        <name>FAD</name>
        <dbReference type="ChEBI" id="CHEBI:57692"/>
    </cofactor>
</comment>
<keyword evidence="4" id="KW-0285">Flavoprotein</keyword>
<evidence type="ECO:0000256" key="1">
    <source>
        <dbReference type="ARBA" id="ARBA00001974"/>
    </source>
</evidence>
<dbReference type="SUPFAM" id="SSF51971">
    <property type="entry name" value="Nucleotide-binding domain"/>
    <property type="match status" value="2"/>
</dbReference>
<feature type="binding site" evidence="9">
    <location>
        <position position="78"/>
    </location>
    <ligand>
        <name>FAD</name>
        <dbReference type="ChEBI" id="CHEBI:57692"/>
    </ligand>
</feature>
<dbReference type="GO" id="GO:0004324">
    <property type="term" value="F:ferredoxin-NADP+ reductase activity"/>
    <property type="evidence" value="ECO:0007669"/>
    <property type="project" value="UniProtKB-EC"/>
</dbReference>
<feature type="binding site" evidence="9">
    <location>
        <begin position="362"/>
        <end position="364"/>
    </location>
    <ligand>
        <name>FAD</name>
        <dbReference type="ChEBI" id="CHEBI:57692"/>
    </ligand>
</feature>
<comment type="caution">
    <text evidence="12">The sequence shown here is derived from an EMBL/GenBank/DDBJ whole genome shotgun (WGS) entry which is preliminary data.</text>
</comment>
<dbReference type="InterPro" id="IPR021163">
    <property type="entry name" value="Ferredox_Rdtase_adrenod"/>
</dbReference>
<evidence type="ECO:0000256" key="10">
    <source>
        <dbReference type="PIRSR" id="PIRSR000362-2"/>
    </source>
</evidence>
<evidence type="ECO:0000256" key="9">
    <source>
        <dbReference type="PIRSR" id="PIRSR000362-1"/>
    </source>
</evidence>
<dbReference type="InterPro" id="IPR023753">
    <property type="entry name" value="FAD/NAD-binding_dom"/>
</dbReference>
<comment type="similarity">
    <text evidence="2">Belongs to the ferredoxin--NADP reductase type 1 family.</text>
</comment>
<name>A0A2R7YT80_9ACTN</name>
<evidence type="ECO:0000256" key="8">
    <source>
        <dbReference type="ARBA" id="ARBA00047776"/>
    </source>
</evidence>
<proteinExistence type="inferred from homology"/>
<keyword evidence="6 10" id="KW-0521">NADP</keyword>
<comment type="catalytic activity">
    <reaction evidence="8">
        <text>2 reduced [2Fe-2S]-[ferredoxin] + NADP(+) + H(+) = 2 oxidized [2Fe-2S]-[ferredoxin] + NADPH</text>
        <dbReference type="Rhea" id="RHEA:20125"/>
        <dbReference type="Rhea" id="RHEA-COMP:10000"/>
        <dbReference type="Rhea" id="RHEA-COMP:10001"/>
        <dbReference type="ChEBI" id="CHEBI:15378"/>
        <dbReference type="ChEBI" id="CHEBI:33737"/>
        <dbReference type="ChEBI" id="CHEBI:33738"/>
        <dbReference type="ChEBI" id="CHEBI:57783"/>
        <dbReference type="ChEBI" id="CHEBI:58349"/>
        <dbReference type="EC" id="1.18.1.2"/>
    </reaction>
</comment>
<feature type="binding site" evidence="9">
    <location>
        <position position="355"/>
    </location>
    <ligand>
        <name>FAD</name>
        <dbReference type="ChEBI" id="CHEBI:57692"/>
    </ligand>
</feature>
<feature type="binding site" evidence="10">
    <location>
        <position position="204"/>
    </location>
    <ligand>
        <name>NADP(+)</name>
        <dbReference type="ChEBI" id="CHEBI:58349"/>
    </ligand>
</feature>
<evidence type="ECO:0000256" key="3">
    <source>
        <dbReference type="ARBA" id="ARBA00013223"/>
    </source>
</evidence>
<dbReference type="InterPro" id="IPR036188">
    <property type="entry name" value="FAD/NAD-bd_sf"/>
</dbReference>
<dbReference type="Gene3D" id="3.40.50.720">
    <property type="entry name" value="NAD(P)-binding Rossmann-like Domain"/>
    <property type="match status" value="1"/>
</dbReference>
<evidence type="ECO:0000256" key="6">
    <source>
        <dbReference type="ARBA" id="ARBA00022857"/>
    </source>
</evidence>
<evidence type="ECO:0000313" key="12">
    <source>
        <dbReference type="EMBL" id="PUA79049.1"/>
    </source>
</evidence>
<dbReference type="Gene3D" id="3.50.50.60">
    <property type="entry name" value="FAD/NAD(P)-binding domain"/>
    <property type="match status" value="1"/>
</dbReference>
<accession>A0A2R7YT80</accession>